<organism evidence="1 2">
    <name type="scientific">Gossypium stocksii</name>
    <dbReference type="NCBI Taxonomy" id="47602"/>
    <lineage>
        <taxon>Eukaryota</taxon>
        <taxon>Viridiplantae</taxon>
        <taxon>Streptophyta</taxon>
        <taxon>Embryophyta</taxon>
        <taxon>Tracheophyta</taxon>
        <taxon>Spermatophyta</taxon>
        <taxon>Magnoliopsida</taxon>
        <taxon>eudicotyledons</taxon>
        <taxon>Gunneridae</taxon>
        <taxon>Pentapetalae</taxon>
        <taxon>rosids</taxon>
        <taxon>malvids</taxon>
        <taxon>Malvales</taxon>
        <taxon>Malvaceae</taxon>
        <taxon>Malvoideae</taxon>
        <taxon>Gossypium</taxon>
    </lineage>
</organism>
<keyword evidence="2" id="KW-1185">Reference proteome</keyword>
<evidence type="ECO:0000313" key="2">
    <source>
        <dbReference type="Proteomes" id="UP000828251"/>
    </source>
</evidence>
<dbReference type="Proteomes" id="UP000828251">
    <property type="component" value="Unassembled WGS sequence"/>
</dbReference>
<evidence type="ECO:0000313" key="1">
    <source>
        <dbReference type="EMBL" id="KAH1129450.1"/>
    </source>
</evidence>
<reference evidence="1 2" key="1">
    <citation type="journal article" date="2021" name="Plant Biotechnol. J.">
        <title>Multi-omics assisted identification of the key and species-specific regulatory components of drought-tolerant mechanisms in Gossypium stocksii.</title>
        <authorList>
            <person name="Yu D."/>
            <person name="Ke L."/>
            <person name="Zhang D."/>
            <person name="Wu Y."/>
            <person name="Sun Y."/>
            <person name="Mei J."/>
            <person name="Sun J."/>
            <person name="Sun Y."/>
        </authorList>
    </citation>
    <scope>NUCLEOTIDE SEQUENCE [LARGE SCALE GENOMIC DNA]</scope>
    <source>
        <strain evidence="2">cv. E1</strain>
        <tissue evidence="1">Leaf</tissue>
    </source>
</reference>
<protein>
    <submittedName>
        <fullName evidence="1">Uncharacterized protein</fullName>
    </submittedName>
</protein>
<dbReference type="OrthoDB" id="1938670at2759"/>
<gene>
    <name evidence="1" type="ORF">J1N35_000828</name>
</gene>
<name>A0A9D4AJ15_9ROSI</name>
<proteinExistence type="predicted"/>
<comment type="caution">
    <text evidence="1">The sequence shown here is derived from an EMBL/GenBank/DDBJ whole genome shotgun (WGS) entry which is preliminary data.</text>
</comment>
<sequence length="87" mass="9883">MIYLDDYDFMLGLNFIDNINALVIPFVDYMCILDARQQQCVVLVSQDMRGETKVLSAIQLAKDVSCDENIDLVDQNVAMTPFEMLEG</sequence>
<dbReference type="AlphaFoldDB" id="A0A9D4AJ15"/>
<dbReference type="EMBL" id="JAIQCV010000001">
    <property type="protein sequence ID" value="KAH1129450.1"/>
    <property type="molecule type" value="Genomic_DNA"/>
</dbReference>
<accession>A0A9D4AJ15</accession>